<protein>
    <submittedName>
        <fullName evidence="2">Phosphotransferase enzyme family protein</fullName>
    </submittedName>
</protein>
<dbReference type="Pfam" id="PF01636">
    <property type="entry name" value="APH"/>
    <property type="match status" value="1"/>
</dbReference>
<sequence>MTLAEEAAGHWGGRVIRLIRDRENHVFEMAVPEGRAALRLHRAGYQSPAAIRSELWWCAELARAGLPVPAALPAGGGALLVPLSDGRHASAIAWMGGEALGEAAKPFTRPLPQVLDLYHALGALLVRVHRVTDGLVLPEGFTRPRWDLEGLVGEDPHWGRFWEHPVATPDQRVLLIRARDALRERLSGDIGLIHADVLRENVLVNDRSVSLIDFDDSGYGFRLHDLGTALVQTVQHPEHPQLRDALMAGYGTTDSAMVEAFVLARTLASVGWTMPRLAPEDPIHRSHLARAEFCAGRILKHG</sequence>
<dbReference type="RefSeq" id="WP_197647617.1">
    <property type="nucleotide sequence ID" value="NZ_JAEACP010000034.1"/>
</dbReference>
<evidence type="ECO:0000313" key="2">
    <source>
        <dbReference type="EMBL" id="MFC3084625.1"/>
    </source>
</evidence>
<dbReference type="Proteomes" id="UP001595445">
    <property type="component" value="Unassembled WGS sequence"/>
</dbReference>
<name>A0ABV7DQE5_9RHOB</name>
<feature type="domain" description="Aminoglycoside phosphotransferase" evidence="1">
    <location>
        <begin position="20"/>
        <end position="254"/>
    </location>
</feature>
<dbReference type="InterPro" id="IPR052077">
    <property type="entry name" value="CcrZ_PhaseVar_Mediator"/>
</dbReference>
<dbReference type="PANTHER" id="PTHR40086:SF1">
    <property type="entry name" value="CELL CYCLE REGULATOR CCRZ"/>
    <property type="match status" value="1"/>
</dbReference>
<gene>
    <name evidence="2" type="ORF">ACFOD6_01060</name>
</gene>
<keyword evidence="3" id="KW-1185">Reference proteome</keyword>
<proteinExistence type="predicted"/>
<evidence type="ECO:0000259" key="1">
    <source>
        <dbReference type="Pfam" id="PF01636"/>
    </source>
</evidence>
<dbReference type="EMBL" id="JBHRSM010000001">
    <property type="protein sequence ID" value="MFC3084625.1"/>
    <property type="molecule type" value="Genomic_DNA"/>
</dbReference>
<comment type="caution">
    <text evidence="2">The sequence shown here is derived from an EMBL/GenBank/DDBJ whole genome shotgun (WGS) entry which is preliminary data.</text>
</comment>
<evidence type="ECO:0000313" key="3">
    <source>
        <dbReference type="Proteomes" id="UP001595445"/>
    </source>
</evidence>
<dbReference type="SUPFAM" id="SSF56112">
    <property type="entry name" value="Protein kinase-like (PK-like)"/>
    <property type="match status" value="1"/>
</dbReference>
<accession>A0ABV7DQE5</accession>
<dbReference type="PANTHER" id="PTHR40086">
    <property type="entry name" value="PHOSPHOTRANSFERASE YTMP-RELATED"/>
    <property type="match status" value="1"/>
</dbReference>
<dbReference type="InterPro" id="IPR011009">
    <property type="entry name" value="Kinase-like_dom_sf"/>
</dbReference>
<dbReference type="Gene3D" id="3.90.1200.10">
    <property type="match status" value="1"/>
</dbReference>
<organism evidence="2 3">
    <name type="scientific">Tabrizicola soli</name>
    <dbReference type="NCBI Taxonomy" id="2185115"/>
    <lineage>
        <taxon>Bacteria</taxon>
        <taxon>Pseudomonadati</taxon>
        <taxon>Pseudomonadota</taxon>
        <taxon>Alphaproteobacteria</taxon>
        <taxon>Rhodobacterales</taxon>
        <taxon>Paracoccaceae</taxon>
        <taxon>Tabrizicola</taxon>
    </lineage>
</organism>
<dbReference type="InterPro" id="IPR002575">
    <property type="entry name" value="Aminoglycoside_PTrfase"/>
</dbReference>
<reference evidence="3" key="1">
    <citation type="journal article" date="2019" name="Int. J. Syst. Evol. Microbiol.">
        <title>The Global Catalogue of Microorganisms (GCM) 10K type strain sequencing project: providing services to taxonomists for standard genome sequencing and annotation.</title>
        <authorList>
            <consortium name="The Broad Institute Genomics Platform"/>
            <consortium name="The Broad Institute Genome Sequencing Center for Infectious Disease"/>
            <person name="Wu L."/>
            <person name="Ma J."/>
        </authorList>
    </citation>
    <scope>NUCLEOTIDE SEQUENCE [LARGE SCALE GENOMIC DNA]</scope>
    <source>
        <strain evidence="3">KCTC 62102</strain>
    </source>
</reference>